<dbReference type="InterPro" id="IPR015760">
    <property type="entry name" value="TIF_IF2"/>
</dbReference>
<dbReference type="PANTHER" id="PTHR43381">
    <property type="entry name" value="TRANSLATION INITIATION FACTOR IF-2-RELATED"/>
    <property type="match status" value="1"/>
</dbReference>
<dbReference type="Proteomes" id="UP001353858">
    <property type="component" value="Unassembled WGS sequence"/>
</dbReference>
<evidence type="ECO:0000259" key="7">
    <source>
        <dbReference type="PROSITE" id="PS51722"/>
    </source>
</evidence>
<name>A0AAN7Q6P5_9COLE</name>
<dbReference type="EMBL" id="JARPUR010000001">
    <property type="protein sequence ID" value="KAK4883762.1"/>
    <property type="molecule type" value="Genomic_DNA"/>
</dbReference>
<gene>
    <name evidence="8" type="ORF">RN001_000033</name>
</gene>
<dbReference type="Gene3D" id="3.40.50.300">
    <property type="entry name" value="P-loop containing nucleotide triphosphate hydrolases"/>
    <property type="match status" value="1"/>
</dbReference>
<comment type="caution">
    <text evidence="8">The sequence shown here is derived from an EMBL/GenBank/DDBJ whole genome shotgun (WGS) entry which is preliminary data.</text>
</comment>
<dbReference type="SUPFAM" id="SSF50447">
    <property type="entry name" value="Translation proteins"/>
    <property type="match status" value="2"/>
</dbReference>
<dbReference type="GO" id="GO:0003924">
    <property type="term" value="F:GTPase activity"/>
    <property type="evidence" value="ECO:0007669"/>
    <property type="project" value="InterPro"/>
</dbReference>
<dbReference type="InterPro" id="IPR036925">
    <property type="entry name" value="TIF_IF2_dom3_sf"/>
</dbReference>
<keyword evidence="4" id="KW-0648">Protein biosynthesis</keyword>
<protein>
    <recommendedName>
        <fullName evidence="7">Tr-type G domain-containing protein</fullName>
    </recommendedName>
</protein>
<dbReference type="FunFam" id="3.40.50.10050:FF:000001">
    <property type="entry name" value="Translation initiation factor IF-2"/>
    <property type="match status" value="1"/>
</dbReference>
<dbReference type="InterPro" id="IPR009000">
    <property type="entry name" value="Transl_B-barrel_sf"/>
</dbReference>
<evidence type="ECO:0000256" key="5">
    <source>
        <dbReference type="ARBA" id="ARBA00023134"/>
    </source>
</evidence>
<evidence type="ECO:0000313" key="9">
    <source>
        <dbReference type="Proteomes" id="UP001353858"/>
    </source>
</evidence>
<dbReference type="Pfam" id="PF00009">
    <property type="entry name" value="GTP_EFTU"/>
    <property type="match status" value="1"/>
</dbReference>
<dbReference type="Gene3D" id="3.40.50.10050">
    <property type="entry name" value="Translation initiation factor IF- 2, domain 3"/>
    <property type="match status" value="1"/>
</dbReference>
<dbReference type="InterPro" id="IPR044145">
    <property type="entry name" value="IF2_II"/>
</dbReference>
<dbReference type="Pfam" id="PF11987">
    <property type="entry name" value="IF-2"/>
    <property type="match status" value="1"/>
</dbReference>
<dbReference type="SUPFAM" id="SSF52156">
    <property type="entry name" value="Initiation factor IF2/eIF5b, domain 3"/>
    <property type="match status" value="1"/>
</dbReference>
<dbReference type="CDD" id="cd03702">
    <property type="entry name" value="IF2_mtIF2_II"/>
    <property type="match status" value="1"/>
</dbReference>
<evidence type="ECO:0000256" key="4">
    <source>
        <dbReference type="ARBA" id="ARBA00022917"/>
    </source>
</evidence>
<dbReference type="PROSITE" id="PS51722">
    <property type="entry name" value="G_TR_2"/>
    <property type="match status" value="1"/>
</dbReference>
<accession>A0AAN7Q6P5</accession>
<dbReference type="InterPro" id="IPR027417">
    <property type="entry name" value="P-loop_NTPase"/>
</dbReference>
<proteinExistence type="inferred from homology"/>
<dbReference type="Pfam" id="PF22042">
    <property type="entry name" value="EF-G_D2"/>
    <property type="match status" value="1"/>
</dbReference>
<evidence type="ECO:0000256" key="3">
    <source>
        <dbReference type="ARBA" id="ARBA00022741"/>
    </source>
</evidence>
<evidence type="ECO:0000256" key="6">
    <source>
        <dbReference type="ARBA" id="ARBA00025162"/>
    </source>
</evidence>
<evidence type="ECO:0000256" key="2">
    <source>
        <dbReference type="ARBA" id="ARBA00022540"/>
    </source>
</evidence>
<dbReference type="InterPro" id="IPR023115">
    <property type="entry name" value="TIF_IF2_dom3"/>
</dbReference>
<dbReference type="GO" id="GO:0005525">
    <property type="term" value="F:GTP binding"/>
    <property type="evidence" value="ECO:0007669"/>
    <property type="project" value="UniProtKB-KW"/>
</dbReference>
<sequence>MFIYNKKEILFVRNSLGLLPGSYNSIHKIHTNQLLMKKRKTAEERKLPNMIEYSKKSKGEIVDIWRGITVAELAKVLQTNVNFVYELFLGNVSGRDTPIIDLKELHNAIRRSGRRMRIIAKPGNEEIFEDKDVFPRPPPCKSELKPRPPIVTVMGHVDHGKTTLLDALRHSHVVDQEFGGITQHIGAFSVTLDSGAKVTFLDTPGHAAFTAMRARGVNLTDIIVLVVAADDGVMEQTIECISMAQQAKVPILVAINKIDAPKANVKNAEQMLLQKGIQVESLGGDVQTVKISALKRINLEQLTEALAVQAELMEIGGDPTGPVEAVVVDSKIDPHRGRLCTVVVQRGTLKKGDVLVADTALAKVRLLKDEQGNALEEVTPGFPAEIEGWKDLPSAGELVLQVDSEKQARAVIRIREEKKDLEKQQIDKVAIGAKEEMHQKAYKERLQLKRRLGRFKLKNDGPRKPEIVDDNTLPVLHLVLKTDVDGTLEAILQTLSTYNYRECGLDIVNYGVGAVTENDFELAQAFKGVIYAFNVACPNNLQKRAESEGLPIKHHNVIYKLIDTIKQDINELLPPREVEEILGEATVLQQFFINEGRKSIPIAGCRCESGVLKKASLYRVVRNGQTVHEVK</sequence>
<keyword evidence="5" id="KW-0342">GTP-binding</keyword>
<dbReference type="FunFam" id="3.40.50.300:FF:000019">
    <property type="entry name" value="Translation initiation factor IF-2"/>
    <property type="match status" value="1"/>
</dbReference>
<evidence type="ECO:0000313" key="8">
    <source>
        <dbReference type="EMBL" id="KAK4883762.1"/>
    </source>
</evidence>
<feature type="domain" description="Tr-type G" evidence="7">
    <location>
        <begin position="146"/>
        <end position="320"/>
    </location>
</feature>
<dbReference type="CDD" id="cd01887">
    <property type="entry name" value="IF2_eIF5B"/>
    <property type="match status" value="1"/>
</dbReference>
<dbReference type="AlphaFoldDB" id="A0AAN7Q6P5"/>
<comment type="similarity">
    <text evidence="1">Belongs to the TRAFAC class translation factor GTPase superfamily. Classic translation factor GTPase family. IF-2 subfamily.</text>
</comment>
<dbReference type="InterPro" id="IPR005225">
    <property type="entry name" value="Small_GTP-bd"/>
</dbReference>
<dbReference type="GO" id="GO:0003743">
    <property type="term" value="F:translation initiation factor activity"/>
    <property type="evidence" value="ECO:0007669"/>
    <property type="project" value="UniProtKB-KW"/>
</dbReference>
<dbReference type="GO" id="GO:0005737">
    <property type="term" value="C:cytoplasm"/>
    <property type="evidence" value="ECO:0007669"/>
    <property type="project" value="TreeGrafter"/>
</dbReference>
<evidence type="ECO:0000256" key="1">
    <source>
        <dbReference type="ARBA" id="ARBA00007733"/>
    </source>
</evidence>
<keyword evidence="3" id="KW-0547">Nucleotide-binding</keyword>
<keyword evidence="9" id="KW-1185">Reference proteome</keyword>
<dbReference type="PANTHER" id="PTHR43381:SF20">
    <property type="entry name" value="TRANSLATION INITIATION FACTOR IF-2, MITOCHONDRIAL"/>
    <property type="match status" value="1"/>
</dbReference>
<dbReference type="Gene3D" id="2.40.30.10">
    <property type="entry name" value="Translation factors"/>
    <property type="match status" value="2"/>
</dbReference>
<dbReference type="InterPro" id="IPR053905">
    <property type="entry name" value="EF-G-like_DII"/>
</dbReference>
<keyword evidence="2" id="KW-0396">Initiation factor</keyword>
<dbReference type="NCBIfam" id="TIGR00231">
    <property type="entry name" value="small_GTP"/>
    <property type="match status" value="1"/>
</dbReference>
<dbReference type="SUPFAM" id="SSF52540">
    <property type="entry name" value="P-loop containing nucleoside triphosphate hydrolases"/>
    <property type="match status" value="1"/>
</dbReference>
<comment type="function">
    <text evidence="6">One of the essential components for the initiation of protein synthesis. Protects formylmethionyl-tRNA from spontaneous hydrolysis and promotes its binding to the 30S ribosomal subunits. Also involved in the hydrolysis of GTP during the formation of the 70S ribosomal complex.</text>
</comment>
<reference evidence="9" key="1">
    <citation type="submission" date="2023-01" db="EMBL/GenBank/DDBJ databases">
        <title>Key to firefly adult light organ development and bioluminescence: homeobox transcription factors regulate luciferase expression and transportation to peroxisome.</title>
        <authorList>
            <person name="Fu X."/>
        </authorList>
    </citation>
    <scope>NUCLEOTIDE SEQUENCE [LARGE SCALE GENOMIC DNA]</scope>
</reference>
<dbReference type="InterPro" id="IPR000795">
    <property type="entry name" value="T_Tr_GTP-bd_dom"/>
</dbReference>
<organism evidence="8 9">
    <name type="scientific">Aquatica leii</name>
    <dbReference type="NCBI Taxonomy" id="1421715"/>
    <lineage>
        <taxon>Eukaryota</taxon>
        <taxon>Metazoa</taxon>
        <taxon>Ecdysozoa</taxon>
        <taxon>Arthropoda</taxon>
        <taxon>Hexapoda</taxon>
        <taxon>Insecta</taxon>
        <taxon>Pterygota</taxon>
        <taxon>Neoptera</taxon>
        <taxon>Endopterygota</taxon>
        <taxon>Coleoptera</taxon>
        <taxon>Polyphaga</taxon>
        <taxon>Elateriformia</taxon>
        <taxon>Elateroidea</taxon>
        <taxon>Lampyridae</taxon>
        <taxon>Luciolinae</taxon>
        <taxon>Aquatica</taxon>
    </lineage>
</organism>